<keyword evidence="10" id="KW-1185">Reference proteome</keyword>
<keyword evidence="6 7" id="KW-0472">Membrane</keyword>
<accession>A0A2N0ZDY0</accession>
<comment type="subcellular location">
    <subcellularLocation>
        <location evidence="1 7">Cell membrane</location>
        <topology evidence="1 7">Multi-pass membrane protein</topology>
    </subcellularLocation>
</comment>
<keyword evidence="4 7" id="KW-0812">Transmembrane</keyword>
<evidence type="ECO:0000256" key="4">
    <source>
        <dbReference type="ARBA" id="ARBA00022692"/>
    </source>
</evidence>
<reference evidence="9 10" key="1">
    <citation type="journal article" date="2010" name="Int. J. Syst. Evol. Microbiol.">
        <title>Bacillus horneckiae sp. nov., isolated from a spacecraft-assembly clean room.</title>
        <authorList>
            <person name="Vaishampayan P."/>
            <person name="Probst A."/>
            <person name="Krishnamurthi S."/>
            <person name="Ghosh S."/>
            <person name="Osman S."/>
            <person name="McDowall A."/>
            <person name="Ruckmani A."/>
            <person name="Mayilraj S."/>
            <person name="Venkateswaran K."/>
        </authorList>
    </citation>
    <scope>NUCLEOTIDE SEQUENCE [LARGE SCALE GENOMIC DNA]</scope>
    <source>
        <strain evidence="10">1PO1SC</strain>
    </source>
</reference>
<feature type="transmembrane region" description="Helical" evidence="7">
    <location>
        <begin position="93"/>
        <end position="114"/>
    </location>
</feature>
<protein>
    <submittedName>
        <fullName evidence="9">ABC transporter permease</fullName>
    </submittedName>
</protein>
<dbReference type="PROSITE" id="PS50928">
    <property type="entry name" value="ABC_TM1"/>
    <property type="match status" value="1"/>
</dbReference>
<sequence>MNSIKALLKQVILYIVIICALILIVLIPRDFTVAPLETKGLEIHYQFSWTAYGENITRFISGIWNHHSLGATQYERVTVEDELVRYVPRSLQIIIPAFLLSMILGILKGVYDYVHRYNKRSILGNGLTWLFQSIPDFFIVVCIQWGVTLLFPSLKLLSQNTSYSFLLPAILVSIYPMMYTARITSNALSNEDGQYYIKVAQSKGFSQKRVIYKHIFANALKSILSHTTSIMVHLVTSLLIVEYLLGYQGLSYRLFTALGYKYSAEAVSFSLFESGVIIGIGLVFMSLVILAQFTGYLLKRSLRIL</sequence>
<evidence type="ECO:0000256" key="2">
    <source>
        <dbReference type="ARBA" id="ARBA00022448"/>
    </source>
</evidence>
<dbReference type="InterPro" id="IPR035906">
    <property type="entry name" value="MetI-like_sf"/>
</dbReference>
<dbReference type="GO" id="GO:0005886">
    <property type="term" value="C:plasma membrane"/>
    <property type="evidence" value="ECO:0007669"/>
    <property type="project" value="UniProtKB-SubCell"/>
</dbReference>
<dbReference type="RefSeq" id="WP_066188597.1">
    <property type="nucleotide sequence ID" value="NZ_JARMMB010000039.1"/>
</dbReference>
<evidence type="ECO:0000256" key="3">
    <source>
        <dbReference type="ARBA" id="ARBA00022475"/>
    </source>
</evidence>
<name>A0A2N0ZDY0_9BACI</name>
<dbReference type="SUPFAM" id="SSF161098">
    <property type="entry name" value="MetI-like"/>
    <property type="match status" value="1"/>
</dbReference>
<evidence type="ECO:0000313" key="10">
    <source>
        <dbReference type="Proteomes" id="UP000233343"/>
    </source>
</evidence>
<dbReference type="PANTHER" id="PTHR30465:SF0">
    <property type="entry name" value="OLIGOPEPTIDE TRANSPORT SYSTEM PERMEASE PROTEIN APPB"/>
    <property type="match status" value="1"/>
</dbReference>
<evidence type="ECO:0000256" key="1">
    <source>
        <dbReference type="ARBA" id="ARBA00004651"/>
    </source>
</evidence>
<comment type="caution">
    <text evidence="9">The sequence shown here is derived from an EMBL/GenBank/DDBJ whole genome shotgun (WGS) entry which is preliminary data.</text>
</comment>
<comment type="similarity">
    <text evidence="7">Belongs to the binding-protein-dependent transport system permease family.</text>
</comment>
<dbReference type="GO" id="GO:0055085">
    <property type="term" value="P:transmembrane transport"/>
    <property type="evidence" value="ECO:0007669"/>
    <property type="project" value="InterPro"/>
</dbReference>
<feature type="transmembrane region" description="Helical" evidence="7">
    <location>
        <begin position="126"/>
        <end position="151"/>
    </location>
</feature>
<feature type="transmembrane region" description="Helical" evidence="7">
    <location>
        <begin position="223"/>
        <end position="245"/>
    </location>
</feature>
<dbReference type="PANTHER" id="PTHR30465">
    <property type="entry name" value="INNER MEMBRANE ABC TRANSPORTER"/>
    <property type="match status" value="1"/>
</dbReference>
<dbReference type="CDD" id="cd06261">
    <property type="entry name" value="TM_PBP2"/>
    <property type="match status" value="1"/>
</dbReference>
<feature type="transmembrane region" description="Helical" evidence="7">
    <location>
        <begin position="163"/>
        <end position="181"/>
    </location>
</feature>
<proteinExistence type="inferred from homology"/>
<keyword evidence="2 7" id="KW-0813">Transport</keyword>
<feature type="transmembrane region" description="Helical" evidence="7">
    <location>
        <begin position="7"/>
        <end position="27"/>
    </location>
</feature>
<organism evidence="9 10">
    <name type="scientific">Cytobacillus horneckiae</name>
    <dbReference type="NCBI Taxonomy" id="549687"/>
    <lineage>
        <taxon>Bacteria</taxon>
        <taxon>Bacillati</taxon>
        <taxon>Bacillota</taxon>
        <taxon>Bacilli</taxon>
        <taxon>Bacillales</taxon>
        <taxon>Bacillaceae</taxon>
        <taxon>Cytobacillus</taxon>
    </lineage>
</organism>
<dbReference type="AlphaFoldDB" id="A0A2N0ZDY0"/>
<evidence type="ECO:0000256" key="6">
    <source>
        <dbReference type="ARBA" id="ARBA00023136"/>
    </source>
</evidence>
<keyword evidence="5 7" id="KW-1133">Transmembrane helix</keyword>
<evidence type="ECO:0000313" key="9">
    <source>
        <dbReference type="EMBL" id="PKG27705.1"/>
    </source>
</evidence>
<keyword evidence="3" id="KW-1003">Cell membrane</keyword>
<dbReference type="Proteomes" id="UP000233343">
    <property type="component" value="Unassembled WGS sequence"/>
</dbReference>
<dbReference type="Gene3D" id="1.10.3720.10">
    <property type="entry name" value="MetI-like"/>
    <property type="match status" value="1"/>
</dbReference>
<evidence type="ECO:0000256" key="5">
    <source>
        <dbReference type="ARBA" id="ARBA00022989"/>
    </source>
</evidence>
<dbReference type="Pfam" id="PF00528">
    <property type="entry name" value="BPD_transp_1"/>
    <property type="match status" value="1"/>
</dbReference>
<dbReference type="InterPro" id="IPR000515">
    <property type="entry name" value="MetI-like"/>
</dbReference>
<evidence type="ECO:0000259" key="8">
    <source>
        <dbReference type="PROSITE" id="PS50928"/>
    </source>
</evidence>
<feature type="transmembrane region" description="Helical" evidence="7">
    <location>
        <begin position="276"/>
        <end position="298"/>
    </location>
</feature>
<gene>
    <name evidence="9" type="ORF">CWS20_17455</name>
</gene>
<dbReference type="EMBL" id="PISD01000038">
    <property type="protein sequence ID" value="PKG27705.1"/>
    <property type="molecule type" value="Genomic_DNA"/>
</dbReference>
<evidence type="ECO:0000256" key="7">
    <source>
        <dbReference type="RuleBase" id="RU363032"/>
    </source>
</evidence>
<feature type="domain" description="ABC transmembrane type-1" evidence="8">
    <location>
        <begin position="87"/>
        <end position="295"/>
    </location>
</feature>